<evidence type="ECO:0000313" key="2">
    <source>
        <dbReference type="Proteomes" id="UP001066276"/>
    </source>
</evidence>
<evidence type="ECO:0000313" key="1">
    <source>
        <dbReference type="EMBL" id="KAJ1173521.1"/>
    </source>
</evidence>
<dbReference type="EMBL" id="JANPWB010000007">
    <property type="protein sequence ID" value="KAJ1173521.1"/>
    <property type="molecule type" value="Genomic_DNA"/>
</dbReference>
<organism evidence="1 2">
    <name type="scientific">Pleurodeles waltl</name>
    <name type="common">Iberian ribbed newt</name>
    <dbReference type="NCBI Taxonomy" id="8319"/>
    <lineage>
        <taxon>Eukaryota</taxon>
        <taxon>Metazoa</taxon>
        <taxon>Chordata</taxon>
        <taxon>Craniata</taxon>
        <taxon>Vertebrata</taxon>
        <taxon>Euteleostomi</taxon>
        <taxon>Amphibia</taxon>
        <taxon>Batrachia</taxon>
        <taxon>Caudata</taxon>
        <taxon>Salamandroidea</taxon>
        <taxon>Salamandridae</taxon>
        <taxon>Pleurodelinae</taxon>
        <taxon>Pleurodeles</taxon>
    </lineage>
</organism>
<proteinExistence type="predicted"/>
<protein>
    <submittedName>
        <fullName evidence="1">Uncharacterized protein</fullName>
    </submittedName>
</protein>
<name>A0AAV7TAR9_PLEWA</name>
<sequence>MRKLVTYCEFNKFDNEATVQLRIIEGCHSTGFRNENTERNTNHGAFRSQGHLTCHPNGNWKSAYDGTSSLHGWGLHRQDRLPQPLKEKHRWTCSRCGLADPHVGTCPAMGHKCGQYNSDNHFASVCLGGHIKAERGCTARPHVGVSRQARHMDEQIAALLLTLMPPVHVTQTNVYISCQTSQHKSAHLKTSN</sequence>
<dbReference type="Proteomes" id="UP001066276">
    <property type="component" value="Chromosome 4_1"/>
</dbReference>
<keyword evidence="2" id="KW-1185">Reference proteome</keyword>
<reference evidence="1" key="1">
    <citation type="journal article" date="2022" name="bioRxiv">
        <title>Sequencing and chromosome-scale assembly of the giantPleurodeles waltlgenome.</title>
        <authorList>
            <person name="Brown T."/>
            <person name="Elewa A."/>
            <person name="Iarovenko S."/>
            <person name="Subramanian E."/>
            <person name="Araus A.J."/>
            <person name="Petzold A."/>
            <person name="Susuki M."/>
            <person name="Suzuki K.-i.T."/>
            <person name="Hayashi T."/>
            <person name="Toyoda A."/>
            <person name="Oliveira C."/>
            <person name="Osipova E."/>
            <person name="Leigh N.D."/>
            <person name="Simon A."/>
            <person name="Yun M.H."/>
        </authorList>
    </citation>
    <scope>NUCLEOTIDE SEQUENCE</scope>
    <source>
        <strain evidence="1">20211129_DDA</strain>
        <tissue evidence="1">Liver</tissue>
    </source>
</reference>
<accession>A0AAV7TAR9</accession>
<dbReference type="AlphaFoldDB" id="A0AAV7TAR9"/>
<comment type="caution">
    <text evidence="1">The sequence shown here is derived from an EMBL/GenBank/DDBJ whole genome shotgun (WGS) entry which is preliminary data.</text>
</comment>
<gene>
    <name evidence="1" type="ORF">NDU88_005353</name>
</gene>